<dbReference type="AlphaFoldDB" id="A0A379S5I5"/>
<reference evidence="4 5" key="1">
    <citation type="submission" date="2018-06" db="EMBL/GenBank/DDBJ databases">
        <authorList>
            <consortium name="Pathogen Informatics"/>
            <person name="Doyle S."/>
        </authorList>
    </citation>
    <scope>NUCLEOTIDE SEQUENCE [LARGE SCALE GENOMIC DNA]</scope>
    <source>
        <strain evidence="1 4">NCTC7295</strain>
        <strain evidence="2 6">NCTC7303</strain>
        <strain evidence="3 5">NCTC8297</strain>
    </source>
</reference>
<evidence type="ECO:0000313" key="1">
    <source>
        <dbReference type="EMBL" id="SUG15901.1"/>
    </source>
</evidence>
<dbReference type="EMBL" id="UGXG01000002">
    <property type="protein sequence ID" value="SUG48467.1"/>
    <property type="molecule type" value="Genomic_DNA"/>
</dbReference>
<gene>
    <name evidence="1" type="ORF">NCTC7295_03589</name>
    <name evidence="2" type="ORF">NCTC7303_00909</name>
    <name evidence="3" type="ORF">NCTC8297_03768</name>
</gene>
<protein>
    <submittedName>
        <fullName evidence="1">Uncharacterized protein</fullName>
    </submittedName>
</protein>
<sequence length="59" mass="6719">MWQPSVMALSLPVDAYAGMAEDYQITTSFKVTGAVNPDRHEELSYRTSPFQYIPLRPLK</sequence>
<dbReference type="Proteomes" id="UP000255443">
    <property type="component" value="Unassembled WGS sequence"/>
</dbReference>
<dbReference type="Proteomes" id="UP000254741">
    <property type="component" value="Unassembled WGS sequence"/>
</dbReference>
<organism evidence="1 4">
    <name type="scientific">Salmonella enterica subsp. arizonae</name>
    <dbReference type="NCBI Taxonomy" id="59203"/>
    <lineage>
        <taxon>Bacteria</taxon>
        <taxon>Pseudomonadati</taxon>
        <taxon>Pseudomonadota</taxon>
        <taxon>Gammaproteobacteria</taxon>
        <taxon>Enterobacterales</taxon>
        <taxon>Enterobacteriaceae</taxon>
        <taxon>Salmonella</taxon>
    </lineage>
</organism>
<dbReference type="EMBL" id="UGWZ01000001">
    <property type="protein sequence ID" value="SUG15901.1"/>
    <property type="molecule type" value="Genomic_DNA"/>
</dbReference>
<dbReference type="Proteomes" id="UP000254124">
    <property type="component" value="Unassembled WGS sequence"/>
</dbReference>
<name>A0A379S5I5_SALER</name>
<accession>A0A379S5I5</accession>
<evidence type="ECO:0000313" key="2">
    <source>
        <dbReference type="EMBL" id="SUG28764.1"/>
    </source>
</evidence>
<evidence type="ECO:0000313" key="6">
    <source>
        <dbReference type="Proteomes" id="UP000255443"/>
    </source>
</evidence>
<proteinExistence type="predicted"/>
<evidence type="ECO:0000313" key="4">
    <source>
        <dbReference type="Proteomes" id="UP000254124"/>
    </source>
</evidence>
<dbReference type="EMBL" id="UGXC01000002">
    <property type="protein sequence ID" value="SUG28764.1"/>
    <property type="molecule type" value="Genomic_DNA"/>
</dbReference>
<evidence type="ECO:0000313" key="3">
    <source>
        <dbReference type="EMBL" id="SUG48467.1"/>
    </source>
</evidence>
<evidence type="ECO:0000313" key="5">
    <source>
        <dbReference type="Proteomes" id="UP000254741"/>
    </source>
</evidence>